<dbReference type="AlphaFoldDB" id="A0A7Y0QHC5"/>
<feature type="transmembrane region" description="Helical" evidence="2">
    <location>
        <begin position="20"/>
        <end position="43"/>
    </location>
</feature>
<protein>
    <submittedName>
        <fullName evidence="3">Uncharacterized protein</fullName>
    </submittedName>
</protein>
<evidence type="ECO:0000256" key="2">
    <source>
        <dbReference type="SAM" id="Phobius"/>
    </source>
</evidence>
<dbReference type="RefSeq" id="WP_169324517.1">
    <property type="nucleotide sequence ID" value="NZ_JABCJJ010000009.1"/>
</dbReference>
<name>A0A7Y0QHC5_CELFI</name>
<reference evidence="3 4" key="1">
    <citation type="submission" date="2020-04" db="EMBL/GenBank/DDBJ databases">
        <title>Sequencing and Assembly of C. fimi.</title>
        <authorList>
            <person name="Ramsey A.R."/>
        </authorList>
    </citation>
    <scope>NUCLEOTIDE SEQUENCE [LARGE SCALE GENOMIC DNA]</scope>
    <source>
        <strain evidence="3 4">SB</strain>
    </source>
</reference>
<sequence>MVPPLRVGHVGSVWAYRTRLGVAGLLSLYTVLLAAAMARAAILGGGPDLAWTFFGSGVLLLALCLVLPRAWRWALTTKPRVPAPVLDADADADREPPRHLGLSGDVEPPTRW</sequence>
<keyword evidence="2" id="KW-1133">Transmembrane helix</keyword>
<organism evidence="3 4">
    <name type="scientific">Cellulomonas fimi</name>
    <dbReference type="NCBI Taxonomy" id="1708"/>
    <lineage>
        <taxon>Bacteria</taxon>
        <taxon>Bacillati</taxon>
        <taxon>Actinomycetota</taxon>
        <taxon>Actinomycetes</taxon>
        <taxon>Micrococcales</taxon>
        <taxon>Cellulomonadaceae</taxon>
        <taxon>Cellulomonas</taxon>
    </lineage>
</organism>
<accession>A0A7Y0QHC5</accession>
<dbReference type="Proteomes" id="UP000562124">
    <property type="component" value="Unassembled WGS sequence"/>
</dbReference>
<evidence type="ECO:0000313" key="3">
    <source>
        <dbReference type="EMBL" id="NMR20145.1"/>
    </source>
</evidence>
<keyword evidence="2" id="KW-0812">Transmembrane</keyword>
<gene>
    <name evidence="3" type="ORF">HIR71_07930</name>
</gene>
<evidence type="ECO:0000313" key="4">
    <source>
        <dbReference type="Proteomes" id="UP000562124"/>
    </source>
</evidence>
<comment type="caution">
    <text evidence="3">The sequence shown here is derived from an EMBL/GenBank/DDBJ whole genome shotgun (WGS) entry which is preliminary data.</text>
</comment>
<evidence type="ECO:0000256" key="1">
    <source>
        <dbReference type="SAM" id="MobiDB-lite"/>
    </source>
</evidence>
<keyword evidence="4" id="KW-1185">Reference proteome</keyword>
<feature type="region of interest" description="Disordered" evidence="1">
    <location>
        <begin position="86"/>
        <end position="112"/>
    </location>
</feature>
<feature type="transmembrane region" description="Helical" evidence="2">
    <location>
        <begin position="49"/>
        <end position="71"/>
    </location>
</feature>
<keyword evidence="2" id="KW-0472">Membrane</keyword>
<proteinExistence type="predicted"/>
<dbReference type="EMBL" id="JABCJJ010000009">
    <property type="protein sequence ID" value="NMR20145.1"/>
    <property type="molecule type" value="Genomic_DNA"/>
</dbReference>